<reference evidence="1" key="1">
    <citation type="submission" date="2023-07" db="EMBL/GenBank/DDBJ databases">
        <title>Genome content predicts the carbon catabolic preferences of heterotrophic bacteria.</title>
        <authorList>
            <person name="Gralka M."/>
        </authorList>
    </citation>
    <scope>NUCLEOTIDE SEQUENCE</scope>
    <source>
        <strain evidence="1">G2M05</strain>
    </source>
</reference>
<proteinExistence type="predicted"/>
<dbReference type="RefSeq" id="WP_261856925.1">
    <property type="nucleotide sequence ID" value="NZ_AP024850.1"/>
</dbReference>
<dbReference type="EMBL" id="JAUOPU010000077">
    <property type="protein sequence ID" value="MDO6545542.1"/>
    <property type="molecule type" value="Genomic_DNA"/>
</dbReference>
<comment type="caution">
    <text evidence="1">The sequence shown here is derived from an EMBL/GenBank/DDBJ whole genome shotgun (WGS) entry which is preliminary data.</text>
</comment>
<evidence type="ECO:0000313" key="1">
    <source>
        <dbReference type="EMBL" id="MDO6545542.1"/>
    </source>
</evidence>
<name>A0AAW7YB47_9GAMM</name>
<dbReference type="AlphaFoldDB" id="A0AAW7YB47"/>
<gene>
    <name evidence="1" type="ORF">Q4568_23710</name>
</gene>
<accession>A0AAW7YB47</accession>
<dbReference type="Proteomes" id="UP001170624">
    <property type="component" value="Unassembled WGS sequence"/>
</dbReference>
<sequence>MSQLQKITDELAQEVEQAKGNMFAGKILAPLRLVLVWMQGVNDKLNELEQRSGGFNG</sequence>
<organism evidence="1 2">
    <name type="scientific">Photobacterium sanguinicancri</name>
    <dbReference type="NCBI Taxonomy" id="875932"/>
    <lineage>
        <taxon>Bacteria</taxon>
        <taxon>Pseudomonadati</taxon>
        <taxon>Pseudomonadota</taxon>
        <taxon>Gammaproteobacteria</taxon>
        <taxon>Vibrionales</taxon>
        <taxon>Vibrionaceae</taxon>
        <taxon>Photobacterium</taxon>
    </lineage>
</organism>
<protein>
    <submittedName>
        <fullName evidence="1">Uncharacterized protein</fullName>
    </submittedName>
</protein>
<evidence type="ECO:0000313" key="2">
    <source>
        <dbReference type="Proteomes" id="UP001170624"/>
    </source>
</evidence>